<feature type="domain" description="MADS-box" evidence="7">
    <location>
        <begin position="1"/>
        <end position="61"/>
    </location>
</feature>
<evidence type="ECO:0000256" key="2">
    <source>
        <dbReference type="ARBA" id="ARBA00023015"/>
    </source>
</evidence>
<evidence type="ECO:0000259" key="7">
    <source>
        <dbReference type="PROSITE" id="PS50066"/>
    </source>
</evidence>
<evidence type="ECO:0000259" key="8">
    <source>
        <dbReference type="PROSITE" id="PS51297"/>
    </source>
</evidence>
<dbReference type="GO" id="GO:0003700">
    <property type="term" value="F:DNA-binding transcription factor activity"/>
    <property type="evidence" value="ECO:0007669"/>
    <property type="project" value="InterPro"/>
</dbReference>
<evidence type="ECO:0000256" key="4">
    <source>
        <dbReference type="ARBA" id="ARBA00023163"/>
    </source>
</evidence>
<dbReference type="InterPro" id="IPR033896">
    <property type="entry name" value="MEF2-like_N"/>
</dbReference>
<evidence type="ECO:0000256" key="6">
    <source>
        <dbReference type="SAM" id="Coils"/>
    </source>
</evidence>
<dbReference type="InterPro" id="IPR050142">
    <property type="entry name" value="MADS-box/MEF2_TF"/>
</dbReference>
<feature type="domain" description="K-box" evidence="8">
    <location>
        <begin position="85"/>
        <end position="175"/>
    </location>
</feature>
<dbReference type="SMART" id="SM00432">
    <property type="entry name" value="MADS"/>
    <property type="match status" value="1"/>
</dbReference>
<dbReference type="GO" id="GO:0045944">
    <property type="term" value="P:positive regulation of transcription by RNA polymerase II"/>
    <property type="evidence" value="ECO:0007669"/>
    <property type="project" value="InterPro"/>
</dbReference>
<comment type="subcellular location">
    <subcellularLocation>
        <location evidence="1">Nucleus</location>
    </subcellularLocation>
</comment>
<organism evidence="9">
    <name type="scientific">Pinus tabuliformis</name>
    <name type="common">Chinese red pine</name>
    <name type="synonym">Pinus leucosperma</name>
    <dbReference type="NCBI Taxonomy" id="88731"/>
    <lineage>
        <taxon>Eukaryota</taxon>
        <taxon>Viridiplantae</taxon>
        <taxon>Streptophyta</taxon>
        <taxon>Embryophyta</taxon>
        <taxon>Tracheophyta</taxon>
        <taxon>Spermatophyta</taxon>
        <taxon>Pinopsida</taxon>
        <taxon>Pinidae</taxon>
        <taxon>Conifers I</taxon>
        <taxon>Pinales</taxon>
        <taxon>Pinaceae</taxon>
        <taxon>Pinus</taxon>
        <taxon>Pinus subgen. Pinus</taxon>
    </lineage>
</organism>
<dbReference type="InterPro" id="IPR036879">
    <property type="entry name" value="TF_MADSbox_sf"/>
</dbReference>
<dbReference type="FunFam" id="3.40.1810.10:FF:000003">
    <property type="entry name" value="MADS-box transcription factor MADS-MC"/>
    <property type="match status" value="1"/>
</dbReference>
<dbReference type="Gene3D" id="3.40.1810.10">
    <property type="entry name" value="Transcription factor, MADS-box"/>
    <property type="match status" value="1"/>
</dbReference>
<dbReference type="Pfam" id="PF00319">
    <property type="entry name" value="SRF-TF"/>
    <property type="match status" value="1"/>
</dbReference>
<evidence type="ECO:0000313" key="9">
    <source>
        <dbReference type="EMBL" id="AJP06266.1"/>
    </source>
</evidence>
<dbReference type="GO" id="GO:0046983">
    <property type="term" value="F:protein dimerization activity"/>
    <property type="evidence" value="ECO:0007669"/>
    <property type="project" value="InterPro"/>
</dbReference>
<dbReference type="PROSITE" id="PS51297">
    <property type="entry name" value="K_BOX"/>
    <property type="match status" value="1"/>
</dbReference>
<accession>A0A0K0M789</accession>
<evidence type="ECO:0000256" key="5">
    <source>
        <dbReference type="ARBA" id="ARBA00023242"/>
    </source>
</evidence>
<dbReference type="SUPFAM" id="SSF55455">
    <property type="entry name" value="SRF-like"/>
    <property type="match status" value="1"/>
</dbReference>
<dbReference type="GO" id="GO:0000977">
    <property type="term" value="F:RNA polymerase II transcription regulatory region sequence-specific DNA binding"/>
    <property type="evidence" value="ECO:0007669"/>
    <property type="project" value="InterPro"/>
</dbReference>
<sequence length="270" mass="30337">MGRGKIELKKIESTSNRQVTFSKRRMGLLKKAQELSVLCDAEVGVIIFSNTGRLYDFSSSSMEKMIEAYYRFVEKNSHSQQPHLPIHPNQDLGRLMQELQAIESTYKKSIGEELSSLSITDLKRLEHQLELGISRIRGRKNHLVEEQIANLQCRERELLEENNVLQKLVSEARSSTEMAASRFVNDNVAVNISSAPVTSTNPFQPRFGQTSQVCIGNSSSSRNIGQSLSGPHSIAQQCPLPDQHGYPTQSASLILDEWDLMEEYGSVIIK</sequence>
<keyword evidence="6" id="KW-0175">Coiled coil</keyword>
<dbReference type="Pfam" id="PF01486">
    <property type="entry name" value="K-box"/>
    <property type="match status" value="1"/>
</dbReference>
<evidence type="ECO:0000256" key="3">
    <source>
        <dbReference type="ARBA" id="ARBA00023125"/>
    </source>
</evidence>
<dbReference type="AlphaFoldDB" id="A0A0K0M789"/>
<proteinExistence type="evidence at transcript level"/>
<keyword evidence="4" id="KW-0804">Transcription</keyword>
<keyword evidence="3" id="KW-0238">DNA-binding</keyword>
<name>A0A0K0M789_PINTB</name>
<dbReference type="CDD" id="cd00265">
    <property type="entry name" value="MADS_MEF2_like"/>
    <property type="match status" value="1"/>
</dbReference>
<protein>
    <submittedName>
        <fullName evidence="9">DAL10</fullName>
    </submittedName>
</protein>
<dbReference type="PROSITE" id="PS50066">
    <property type="entry name" value="MADS_BOX_2"/>
    <property type="match status" value="1"/>
</dbReference>
<keyword evidence="5" id="KW-0539">Nucleus</keyword>
<dbReference type="GO" id="GO:0005634">
    <property type="term" value="C:nucleus"/>
    <property type="evidence" value="ECO:0007669"/>
    <property type="project" value="UniProtKB-SubCell"/>
</dbReference>
<dbReference type="InterPro" id="IPR002487">
    <property type="entry name" value="TF_Kbox"/>
</dbReference>
<feature type="coiled-coil region" evidence="6">
    <location>
        <begin position="141"/>
        <end position="168"/>
    </location>
</feature>
<evidence type="ECO:0000256" key="1">
    <source>
        <dbReference type="ARBA" id="ARBA00004123"/>
    </source>
</evidence>
<dbReference type="InterPro" id="IPR002100">
    <property type="entry name" value="TF_MADSbox"/>
</dbReference>
<dbReference type="PROSITE" id="PS00350">
    <property type="entry name" value="MADS_BOX_1"/>
    <property type="match status" value="1"/>
</dbReference>
<dbReference type="PANTHER" id="PTHR48019">
    <property type="entry name" value="SERUM RESPONSE FACTOR HOMOLOG"/>
    <property type="match status" value="1"/>
</dbReference>
<dbReference type="PRINTS" id="PR00404">
    <property type="entry name" value="MADSDOMAIN"/>
</dbReference>
<keyword evidence="2" id="KW-0805">Transcription regulation</keyword>
<dbReference type="EMBL" id="KJ711021">
    <property type="protein sequence ID" value="AJP06266.1"/>
    <property type="molecule type" value="mRNA"/>
</dbReference>
<reference evidence="9" key="1">
    <citation type="submission" date="2014-04" db="EMBL/GenBank/DDBJ databases">
        <title>The genes involved in the male and female cone development in Pinus tabuliformis.</title>
        <authorList>
            <person name="Niu S."/>
            <person name="Li W."/>
            <person name="Chen X."/>
        </authorList>
    </citation>
    <scope>NUCLEOTIDE SEQUENCE</scope>
</reference>